<proteinExistence type="predicted"/>
<sequence>MGWWSLHPSNWRTIMKYVVQYTLPYEHRVVVGIEAENREAATARAEALFDEGEIWQDTAEVPLLFDDYEETGDSPLIFTVEQELDADAPWPEADGSVHYLRRREAAFTAARLLVDAYRRGEERGGSIDWDDLNQAYEAALKAV</sequence>
<dbReference type="AlphaFoldDB" id="G2DG67"/>
<evidence type="ECO:0000313" key="1">
    <source>
        <dbReference type="EMBL" id="EGV50377.1"/>
    </source>
</evidence>
<dbReference type="Proteomes" id="UP000004491">
    <property type="component" value="Unassembled WGS sequence"/>
</dbReference>
<name>G2DG67_9GAMM</name>
<comment type="caution">
    <text evidence="1">The sequence shown here is derived from an EMBL/GenBank/DDBJ whole genome shotgun (WGS) entry which is preliminary data.</text>
</comment>
<reference evidence="1" key="1">
    <citation type="journal article" date="2011" name="ISME J.">
        <title>The endosymbionts of the deep-sea tubeworms Riftia pachyptila and Tevnia jerichonana share an identical physiology as revealed by proteogenomic analyses.</title>
        <authorList>
            <person name="Gardebrecht A."/>
            <person name="Markert S."/>
            <person name="Felbeck H."/>
            <person name="Thuermer A."/>
            <person name="Albrecht D."/>
            <person name="Wollherr A."/>
            <person name="Kabisch J."/>
            <person name="Lehmann R."/>
            <person name="Daniel R."/>
            <person name="Liesegang H."/>
            <person name="Hecker M."/>
            <person name="Sievert S.M."/>
            <person name="Schweder T."/>
        </authorList>
    </citation>
    <scope>NUCLEOTIDE SEQUENCE [LARGE SCALE GENOMIC DNA]</scope>
</reference>
<gene>
    <name evidence="1" type="ORF">Rifp1Sym_dg00030</name>
</gene>
<keyword evidence="2" id="KW-1185">Reference proteome</keyword>
<protein>
    <submittedName>
        <fullName evidence="1">Uncharacterized protein</fullName>
    </submittedName>
</protein>
<evidence type="ECO:0000313" key="2">
    <source>
        <dbReference type="Proteomes" id="UP000004491"/>
    </source>
</evidence>
<organism evidence="1 2">
    <name type="scientific">endosymbiont of Riftia pachyptila</name>
    <name type="common">vent Ph05</name>
    <dbReference type="NCBI Taxonomy" id="1048808"/>
    <lineage>
        <taxon>Bacteria</taxon>
        <taxon>Pseudomonadati</taxon>
        <taxon>Pseudomonadota</taxon>
        <taxon>Gammaproteobacteria</taxon>
        <taxon>sulfur-oxidizing symbionts</taxon>
    </lineage>
</organism>
<accession>G2DG67</accession>
<dbReference type="EMBL" id="AFOC01000086">
    <property type="protein sequence ID" value="EGV50377.1"/>
    <property type="molecule type" value="Genomic_DNA"/>
</dbReference>